<feature type="repeat" description="PPR" evidence="3">
    <location>
        <begin position="335"/>
        <end position="365"/>
    </location>
</feature>
<name>A0A843VLT1_COLES</name>
<organism evidence="5 6">
    <name type="scientific">Colocasia esculenta</name>
    <name type="common">Wild taro</name>
    <name type="synonym">Arum esculentum</name>
    <dbReference type="NCBI Taxonomy" id="4460"/>
    <lineage>
        <taxon>Eukaryota</taxon>
        <taxon>Viridiplantae</taxon>
        <taxon>Streptophyta</taxon>
        <taxon>Embryophyta</taxon>
        <taxon>Tracheophyta</taxon>
        <taxon>Spermatophyta</taxon>
        <taxon>Magnoliopsida</taxon>
        <taxon>Liliopsida</taxon>
        <taxon>Araceae</taxon>
        <taxon>Aroideae</taxon>
        <taxon>Colocasieae</taxon>
        <taxon>Colocasia</taxon>
    </lineage>
</organism>
<feature type="repeat" description="PPR" evidence="3">
    <location>
        <begin position="300"/>
        <end position="334"/>
    </location>
</feature>
<dbReference type="Pfam" id="PF12854">
    <property type="entry name" value="PPR_1"/>
    <property type="match status" value="3"/>
</dbReference>
<feature type="repeat" description="PPR" evidence="3">
    <location>
        <begin position="372"/>
        <end position="406"/>
    </location>
</feature>
<feature type="repeat" description="PPR" evidence="3">
    <location>
        <begin position="440"/>
        <end position="474"/>
    </location>
</feature>
<feature type="repeat" description="PPR" evidence="3">
    <location>
        <begin position="227"/>
        <end position="261"/>
    </location>
</feature>
<sequence>MRKRRPRSARLNEPLKSVGGKCGGQIWSPRPMMALSCPVNKRGTIARGHVLTRVVTYLIVPNSYRQFRTPADATDQRLFANTFDPSHGGVPVKCASGSPVAAAPGTGSEARCPRRGNLSSAEMSRRTRLMKQQLSAATSSRRGAARDGGDACLGAACASAIAGGRRRRGRVSPAGLGLCALGEMLKRGRRYRVPFFNDLIDELCKEKRVVDARQLLEEMPRMGLAPNDFSFGLLLKGLCRTGDICAALELLRKMATKGGCCVPPNVVSYSAVINGFCKMGNTSGALDMLREMAAQGCEPNVVTYNTLIDALCRRGSVSQALKLMNEMKVVGISPDVITYNTLVNCLCKKDCTSIALQLVREMMGEESCCKPNIATYNTITNSLCENGFIKDALQLIGEVKAAGIDPDTISYDTIIKGLCRTGKTRLAIQLLKSGSCFKPSLISYNTIFDGLCDEGSLDDALTLMKEMKDKGISPDIITYNTLVKGICRRGNASMALNVLKEMAAKGSSCKPNKVTYCTILDCLFKEGYMDDGLKLMEGMNDAGIPSDLIMYNTLIDGLCRKGDTNLALEVLKKMRVKKNCCKPDVVTYSIIINRLCEEGSLDGALRLIGEMDACCIWPDVVMYTSMIKGLCRRGNSSMALELLKKMEMQDSCKPDVVTYNTVIEGLCEEGHVDDALRLFQDMNAGGIASNAVTYNILVKYLCRMGNTAIAVGLAMQCDYHTFDITLDALIDKLRKQGSTDDGLEPFMEVNAECISSK</sequence>
<evidence type="ECO:0000256" key="4">
    <source>
        <dbReference type="SAM" id="MobiDB-lite"/>
    </source>
</evidence>
<dbReference type="PANTHER" id="PTHR47939">
    <property type="entry name" value="MEMBRANE-ASSOCIATED SALT-INDUCIBLE PROTEIN-LIKE"/>
    <property type="match status" value="1"/>
</dbReference>
<evidence type="ECO:0000256" key="2">
    <source>
        <dbReference type="ARBA" id="ARBA00022737"/>
    </source>
</evidence>
<evidence type="ECO:0000256" key="3">
    <source>
        <dbReference type="PROSITE-ProRule" id="PRU00708"/>
    </source>
</evidence>
<feature type="repeat" description="PPR" evidence="3">
    <location>
        <begin position="192"/>
        <end position="226"/>
    </location>
</feature>
<dbReference type="Gene3D" id="1.25.40.10">
    <property type="entry name" value="Tetratricopeptide repeat domain"/>
    <property type="match status" value="6"/>
</dbReference>
<dbReference type="Pfam" id="PF13041">
    <property type="entry name" value="PPR_2"/>
    <property type="match status" value="6"/>
</dbReference>
<comment type="similarity">
    <text evidence="1">Belongs to the PPR family. P subfamily.</text>
</comment>
<gene>
    <name evidence="5" type="ORF">Taro_029593</name>
</gene>
<dbReference type="AlphaFoldDB" id="A0A843VLT1"/>
<evidence type="ECO:0000313" key="5">
    <source>
        <dbReference type="EMBL" id="MQL96915.1"/>
    </source>
</evidence>
<dbReference type="EMBL" id="NMUH01001975">
    <property type="protein sequence ID" value="MQL96915.1"/>
    <property type="molecule type" value="Genomic_DNA"/>
</dbReference>
<dbReference type="Proteomes" id="UP000652761">
    <property type="component" value="Unassembled WGS sequence"/>
</dbReference>
<protein>
    <recommendedName>
        <fullName evidence="7">Pentatricopeptide repeat-containing protein</fullName>
    </recommendedName>
</protein>
<evidence type="ECO:0008006" key="7">
    <source>
        <dbReference type="Google" id="ProtNLM"/>
    </source>
</evidence>
<comment type="caution">
    <text evidence="5">The sequence shown here is derived from an EMBL/GenBank/DDBJ whole genome shotgun (WGS) entry which is preliminary data.</text>
</comment>
<feature type="repeat" description="PPR" evidence="3">
    <location>
        <begin position="475"/>
        <end position="509"/>
    </location>
</feature>
<feature type="repeat" description="PPR" evidence="3">
    <location>
        <begin position="619"/>
        <end position="653"/>
    </location>
</feature>
<feature type="repeat" description="PPR" evidence="3">
    <location>
        <begin position="512"/>
        <end position="546"/>
    </location>
</feature>
<dbReference type="OrthoDB" id="185373at2759"/>
<dbReference type="InterPro" id="IPR050667">
    <property type="entry name" value="PPR-containing_protein"/>
</dbReference>
<feature type="repeat" description="PPR" evidence="3">
    <location>
        <begin position="655"/>
        <end position="689"/>
    </location>
</feature>
<feature type="repeat" description="PPR" evidence="3">
    <location>
        <begin position="584"/>
        <end position="618"/>
    </location>
</feature>
<accession>A0A843VLT1</accession>
<reference evidence="5" key="1">
    <citation type="submission" date="2017-07" db="EMBL/GenBank/DDBJ databases">
        <title>Taro Niue Genome Assembly and Annotation.</title>
        <authorList>
            <person name="Atibalentja N."/>
            <person name="Keating K."/>
            <person name="Fields C.J."/>
        </authorList>
    </citation>
    <scope>NUCLEOTIDE SEQUENCE</scope>
    <source>
        <strain evidence="5">Niue_2</strain>
        <tissue evidence="5">Leaf</tissue>
    </source>
</reference>
<dbReference type="PROSITE" id="PS51375">
    <property type="entry name" value="PPR"/>
    <property type="match status" value="13"/>
</dbReference>
<dbReference type="PANTHER" id="PTHR47939:SF13">
    <property type="entry name" value="OS03G0201400 PROTEIN"/>
    <property type="match status" value="1"/>
</dbReference>
<feature type="repeat" description="PPR" evidence="3">
    <location>
        <begin position="265"/>
        <end position="299"/>
    </location>
</feature>
<feature type="repeat" description="PPR" evidence="3">
    <location>
        <begin position="547"/>
        <end position="577"/>
    </location>
</feature>
<keyword evidence="6" id="KW-1185">Reference proteome</keyword>
<proteinExistence type="inferred from homology"/>
<dbReference type="NCBIfam" id="TIGR00756">
    <property type="entry name" value="PPR"/>
    <property type="match status" value="12"/>
</dbReference>
<evidence type="ECO:0000256" key="1">
    <source>
        <dbReference type="ARBA" id="ARBA00007626"/>
    </source>
</evidence>
<keyword evidence="2" id="KW-0677">Repeat</keyword>
<feature type="region of interest" description="Disordered" evidence="4">
    <location>
        <begin position="102"/>
        <end position="121"/>
    </location>
</feature>
<dbReference type="InterPro" id="IPR011990">
    <property type="entry name" value="TPR-like_helical_dom_sf"/>
</dbReference>
<dbReference type="InterPro" id="IPR002885">
    <property type="entry name" value="PPR_rpt"/>
</dbReference>
<evidence type="ECO:0000313" key="6">
    <source>
        <dbReference type="Proteomes" id="UP000652761"/>
    </source>
</evidence>